<keyword evidence="3" id="KW-1185">Reference proteome</keyword>
<feature type="compositionally biased region" description="Low complexity" evidence="1">
    <location>
        <begin position="289"/>
        <end position="307"/>
    </location>
</feature>
<sequence>MPVLRLGLLGFSPAQQAMLETALVVLRTRLRWRISALDDADAVCVNGSRVTPLPDGCLQVAGAVPRSPALRIDADHPGRPMAFSLPLAAGIQAESTFDMASPPSTRAMLEKFEGWLRPVSVQFCLASRIVQSRMDLSGTVYHVTVDGRLVAVVSRRSGVGVLPIADPFHLDNALWSKRPGPADEIPGHFVQVGMSQALWQYAMRTQRDLLPTYFRTGPIYWCRSPQLPQRLFDDSHLMIGRELTRAPLSFVELGKRTGLSDAVLSRDLAGLRIVGAVTHDRKQAMRIRPQPAAKAAAGAAEDMTAPAPLAPQES</sequence>
<accession>A0ABW0NC07</accession>
<evidence type="ECO:0000256" key="1">
    <source>
        <dbReference type="SAM" id="MobiDB-lite"/>
    </source>
</evidence>
<organism evidence="2 3">
    <name type="scientific">Caenimonas terrae</name>
    <dbReference type="NCBI Taxonomy" id="696074"/>
    <lineage>
        <taxon>Bacteria</taxon>
        <taxon>Pseudomonadati</taxon>
        <taxon>Pseudomonadota</taxon>
        <taxon>Betaproteobacteria</taxon>
        <taxon>Burkholderiales</taxon>
        <taxon>Comamonadaceae</taxon>
        <taxon>Caenimonas</taxon>
    </lineage>
</organism>
<evidence type="ECO:0000313" key="2">
    <source>
        <dbReference type="EMBL" id="MFC5497826.1"/>
    </source>
</evidence>
<evidence type="ECO:0008006" key="4">
    <source>
        <dbReference type="Google" id="ProtNLM"/>
    </source>
</evidence>
<protein>
    <recommendedName>
        <fullName evidence="4">HTH deoR-type domain-containing protein</fullName>
    </recommendedName>
</protein>
<name>A0ABW0NC07_9BURK</name>
<evidence type="ECO:0000313" key="3">
    <source>
        <dbReference type="Proteomes" id="UP001596037"/>
    </source>
</evidence>
<feature type="region of interest" description="Disordered" evidence="1">
    <location>
        <begin position="289"/>
        <end position="314"/>
    </location>
</feature>
<dbReference type="Proteomes" id="UP001596037">
    <property type="component" value="Unassembled WGS sequence"/>
</dbReference>
<comment type="caution">
    <text evidence="2">The sequence shown here is derived from an EMBL/GenBank/DDBJ whole genome shotgun (WGS) entry which is preliminary data.</text>
</comment>
<proteinExistence type="predicted"/>
<dbReference type="EMBL" id="JBHSMF010000006">
    <property type="protein sequence ID" value="MFC5497826.1"/>
    <property type="molecule type" value="Genomic_DNA"/>
</dbReference>
<gene>
    <name evidence="2" type="ORF">ACFPOE_09815</name>
</gene>
<reference evidence="3" key="1">
    <citation type="journal article" date="2019" name="Int. J. Syst. Evol. Microbiol.">
        <title>The Global Catalogue of Microorganisms (GCM) 10K type strain sequencing project: providing services to taxonomists for standard genome sequencing and annotation.</title>
        <authorList>
            <consortium name="The Broad Institute Genomics Platform"/>
            <consortium name="The Broad Institute Genome Sequencing Center for Infectious Disease"/>
            <person name="Wu L."/>
            <person name="Ma J."/>
        </authorList>
    </citation>
    <scope>NUCLEOTIDE SEQUENCE [LARGE SCALE GENOMIC DNA]</scope>
    <source>
        <strain evidence="3">CCUG 57401</strain>
    </source>
</reference>